<dbReference type="AlphaFoldDB" id="A0A1U7JBK4"/>
<dbReference type="Proteomes" id="UP000185557">
    <property type="component" value="Unassembled WGS sequence"/>
</dbReference>
<organism evidence="2 3">
    <name type="scientific">Phormidium tenue NIES-30</name>
    <dbReference type="NCBI Taxonomy" id="549789"/>
    <lineage>
        <taxon>Bacteria</taxon>
        <taxon>Bacillati</taxon>
        <taxon>Cyanobacteriota</taxon>
        <taxon>Cyanophyceae</taxon>
        <taxon>Oscillatoriophycideae</taxon>
        <taxon>Oscillatoriales</taxon>
        <taxon>Oscillatoriaceae</taxon>
        <taxon>Phormidium</taxon>
    </lineage>
</organism>
<evidence type="ECO:0000313" key="3">
    <source>
        <dbReference type="Proteomes" id="UP000185557"/>
    </source>
</evidence>
<protein>
    <submittedName>
        <fullName evidence="2">Uncharacterized protein</fullName>
    </submittedName>
</protein>
<evidence type="ECO:0000256" key="1">
    <source>
        <dbReference type="SAM" id="Phobius"/>
    </source>
</evidence>
<dbReference type="RefSeq" id="WP_073606948.1">
    <property type="nucleotide sequence ID" value="NZ_MRCG01000001.1"/>
</dbReference>
<keyword evidence="3" id="KW-1185">Reference proteome</keyword>
<accession>A0A1U7JBK4</accession>
<keyword evidence="1" id="KW-1133">Transmembrane helix</keyword>
<sequence>MTSSPPSDSAPVNRLSAEVAVGLLVPPVLLGIVLTRALADGLTQLGLVSEQLFAGDRLPNLHMPPVAPDLAAPAPEV</sequence>
<proteinExistence type="predicted"/>
<reference evidence="2 3" key="1">
    <citation type="submission" date="2016-11" db="EMBL/GenBank/DDBJ databases">
        <title>Draft Genome Sequences of Nine Cyanobacterial Strains from Diverse Habitats.</title>
        <authorList>
            <person name="Zhu T."/>
            <person name="Hou S."/>
            <person name="Lu X."/>
            <person name="Hess W.R."/>
        </authorList>
    </citation>
    <scope>NUCLEOTIDE SEQUENCE [LARGE SCALE GENOMIC DNA]</scope>
    <source>
        <strain evidence="2 3">NIES-30</strain>
    </source>
</reference>
<name>A0A1U7JBK4_9CYAN</name>
<gene>
    <name evidence="2" type="ORF">NIES30_03495</name>
</gene>
<keyword evidence="1" id="KW-0812">Transmembrane</keyword>
<keyword evidence="1" id="KW-0472">Membrane</keyword>
<dbReference type="EMBL" id="MRCG01000001">
    <property type="protein sequence ID" value="OKH51141.1"/>
    <property type="molecule type" value="Genomic_DNA"/>
</dbReference>
<comment type="caution">
    <text evidence="2">The sequence shown here is derived from an EMBL/GenBank/DDBJ whole genome shotgun (WGS) entry which is preliminary data.</text>
</comment>
<feature type="transmembrane region" description="Helical" evidence="1">
    <location>
        <begin position="20"/>
        <end position="39"/>
    </location>
</feature>
<evidence type="ECO:0000313" key="2">
    <source>
        <dbReference type="EMBL" id="OKH51141.1"/>
    </source>
</evidence>